<feature type="compositionally biased region" description="Basic and acidic residues" evidence="6">
    <location>
        <begin position="136"/>
        <end position="146"/>
    </location>
</feature>
<feature type="region of interest" description="Disordered" evidence="6">
    <location>
        <begin position="177"/>
        <end position="204"/>
    </location>
</feature>
<keyword evidence="2" id="KW-0548">Nucleotidyltransferase</keyword>
<dbReference type="InterPro" id="IPR036397">
    <property type="entry name" value="RNaseH_sf"/>
</dbReference>
<dbReference type="SUPFAM" id="SSF53098">
    <property type="entry name" value="Ribonuclease H-like"/>
    <property type="match status" value="1"/>
</dbReference>
<keyword evidence="9" id="KW-1185">Reference proteome</keyword>
<dbReference type="Gene3D" id="2.30.30.850">
    <property type="match status" value="1"/>
</dbReference>
<feature type="region of interest" description="Disordered" evidence="6">
    <location>
        <begin position="136"/>
        <end position="165"/>
    </location>
</feature>
<dbReference type="PANTHER" id="PTHR37984">
    <property type="entry name" value="PROTEIN CBG26694"/>
    <property type="match status" value="1"/>
</dbReference>
<dbReference type="Gene3D" id="3.30.420.10">
    <property type="entry name" value="Ribonuclease H-like superfamily/Ribonuclease H"/>
    <property type="match status" value="1"/>
</dbReference>
<evidence type="ECO:0000313" key="9">
    <source>
        <dbReference type="Proteomes" id="UP001558613"/>
    </source>
</evidence>
<feature type="compositionally biased region" description="Polar residues" evidence="6">
    <location>
        <begin position="177"/>
        <end position="197"/>
    </location>
</feature>
<evidence type="ECO:0000256" key="5">
    <source>
        <dbReference type="ARBA" id="ARBA00022801"/>
    </source>
</evidence>
<evidence type="ECO:0000256" key="3">
    <source>
        <dbReference type="ARBA" id="ARBA00022722"/>
    </source>
</evidence>
<dbReference type="Pfam" id="PF18697">
    <property type="entry name" value="MLVIN_C"/>
    <property type="match status" value="1"/>
</dbReference>
<dbReference type="PROSITE" id="PS50994">
    <property type="entry name" value="INTEGRASE"/>
    <property type="match status" value="1"/>
</dbReference>
<gene>
    <name evidence="8" type="ORF">QQF64_006683</name>
</gene>
<feature type="domain" description="Integrase catalytic" evidence="7">
    <location>
        <begin position="1"/>
        <end position="74"/>
    </location>
</feature>
<comment type="caution">
    <text evidence="8">The sequence shown here is derived from an EMBL/GenBank/DDBJ whole genome shotgun (WGS) entry which is preliminary data.</text>
</comment>
<sequence>MIKRVQGKRYMLVIVDRFSCWVEAVPSADEGAGTVIKFLTREVFPRFGIPSEISSDNGSAFIQKTEKRKELCDETETSCPITPGDQVYLRVFRRKWNEPRREGPYKVTAATSTAVQVEGSNTWYHLNHCTRVPKDKIKTGEDRQETSEQVNPEAENNGGTINNTTPAPITQTPYHTSLPSTFQPATKLNNYTDTTEPGSYGKQRRDTEKMYDMYEDNAKLDVLWEKAQSNQWYEWATFTATELKKKDCLFCTKTPKKDHDIQIFFPLVSPSPPSPKRSCVFLHPSKLCPAGTARGFFGSRTRSKPMCDVYSTRQICSDAWGNLAEQVDNHLL</sequence>
<evidence type="ECO:0000256" key="6">
    <source>
        <dbReference type="SAM" id="MobiDB-lite"/>
    </source>
</evidence>
<name>A0ABR3M8H7_9TELE</name>
<reference evidence="8 9" key="1">
    <citation type="submission" date="2023-09" db="EMBL/GenBank/DDBJ databases">
        <authorList>
            <person name="Wang M."/>
        </authorList>
    </citation>
    <scope>NUCLEOTIDE SEQUENCE [LARGE SCALE GENOMIC DNA]</scope>
    <source>
        <strain evidence="8">GT-2023</strain>
        <tissue evidence="8">Liver</tissue>
    </source>
</reference>
<evidence type="ECO:0000256" key="1">
    <source>
        <dbReference type="ARBA" id="ARBA00022679"/>
    </source>
</evidence>
<organism evidence="8 9">
    <name type="scientific">Cirrhinus molitorella</name>
    <name type="common">mud carp</name>
    <dbReference type="NCBI Taxonomy" id="172907"/>
    <lineage>
        <taxon>Eukaryota</taxon>
        <taxon>Metazoa</taxon>
        <taxon>Chordata</taxon>
        <taxon>Craniata</taxon>
        <taxon>Vertebrata</taxon>
        <taxon>Euteleostomi</taxon>
        <taxon>Actinopterygii</taxon>
        <taxon>Neopterygii</taxon>
        <taxon>Teleostei</taxon>
        <taxon>Ostariophysi</taxon>
        <taxon>Cypriniformes</taxon>
        <taxon>Cyprinidae</taxon>
        <taxon>Labeoninae</taxon>
        <taxon>Labeonini</taxon>
        <taxon>Cirrhinus</taxon>
    </lineage>
</organism>
<dbReference type="EMBL" id="JAYMGO010000014">
    <property type="protein sequence ID" value="KAL1261418.1"/>
    <property type="molecule type" value="Genomic_DNA"/>
</dbReference>
<dbReference type="InterPro" id="IPR001584">
    <property type="entry name" value="Integrase_cat-core"/>
</dbReference>
<proteinExistence type="predicted"/>
<dbReference type="PANTHER" id="PTHR37984:SF5">
    <property type="entry name" value="PROTEIN NYNRIN-LIKE"/>
    <property type="match status" value="1"/>
</dbReference>
<keyword evidence="1" id="KW-0808">Transferase</keyword>
<protein>
    <recommendedName>
        <fullName evidence="7">Integrase catalytic domain-containing protein</fullName>
    </recommendedName>
</protein>
<evidence type="ECO:0000313" key="8">
    <source>
        <dbReference type="EMBL" id="KAL1261418.1"/>
    </source>
</evidence>
<dbReference type="InterPro" id="IPR040643">
    <property type="entry name" value="MLVIN_C"/>
</dbReference>
<dbReference type="Pfam" id="PF00665">
    <property type="entry name" value="rve"/>
    <property type="match status" value="1"/>
</dbReference>
<evidence type="ECO:0000259" key="7">
    <source>
        <dbReference type="PROSITE" id="PS50994"/>
    </source>
</evidence>
<keyword evidence="3" id="KW-0540">Nuclease</keyword>
<evidence type="ECO:0000256" key="4">
    <source>
        <dbReference type="ARBA" id="ARBA00022759"/>
    </source>
</evidence>
<evidence type="ECO:0000256" key="2">
    <source>
        <dbReference type="ARBA" id="ARBA00022695"/>
    </source>
</evidence>
<accession>A0ABR3M8H7</accession>
<keyword evidence="4" id="KW-0255">Endonuclease</keyword>
<dbReference type="InterPro" id="IPR050951">
    <property type="entry name" value="Retrovirus_Pol_polyprotein"/>
</dbReference>
<keyword evidence="5" id="KW-0378">Hydrolase</keyword>
<dbReference type="Proteomes" id="UP001558613">
    <property type="component" value="Unassembled WGS sequence"/>
</dbReference>
<dbReference type="InterPro" id="IPR012337">
    <property type="entry name" value="RNaseH-like_sf"/>
</dbReference>